<evidence type="ECO:0000313" key="2">
    <source>
        <dbReference type="Proteomes" id="UP000501063"/>
    </source>
</evidence>
<name>A0A6G6J771_PSENT</name>
<evidence type="ECO:0000313" key="1">
    <source>
        <dbReference type="EMBL" id="QIE91179.1"/>
    </source>
</evidence>
<organism evidence="1 2">
    <name type="scientific">Pseudomonas nitroreducens</name>
    <dbReference type="NCBI Taxonomy" id="46680"/>
    <lineage>
        <taxon>Bacteria</taxon>
        <taxon>Pseudomonadati</taxon>
        <taxon>Pseudomonadota</taxon>
        <taxon>Gammaproteobacteria</taxon>
        <taxon>Pseudomonadales</taxon>
        <taxon>Pseudomonadaceae</taxon>
        <taxon>Pseudomonas</taxon>
    </lineage>
</organism>
<sequence length="103" mass="11054">MGLIKIRHDNGAEEVLSAQALKTNAILSISNGRFVIAFESMSGVSILVDPESPERFVMTLPSDKQESSPTITGDISEIDGLEDVIISITKSLQSRGGEEALLH</sequence>
<protein>
    <submittedName>
        <fullName evidence="1">Uncharacterized protein</fullName>
    </submittedName>
</protein>
<dbReference type="KEGG" id="pnt:G5B91_33025"/>
<dbReference type="EMBL" id="CP049141">
    <property type="protein sequence ID" value="QIE91179.1"/>
    <property type="molecule type" value="Genomic_DNA"/>
</dbReference>
<proteinExistence type="predicted"/>
<geneLocation type="plasmid" evidence="2">
    <name>ppnihbp1_2</name>
</geneLocation>
<reference evidence="1 2" key="1">
    <citation type="submission" date="2020-02" db="EMBL/GenBank/DDBJ databases">
        <title>Integrative conjugative elements (ICEs) and plasmids drive adaptation of Pseudomonas nitroreducens strain HBP1 to wastewater environment.</title>
        <authorList>
            <person name="Sentchilo V."/>
            <person name="Carraro N."/>
            <person name="Bertelli C."/>
            <person name="van der Meer J.R."/>
        </authorList>
    </citation>
    <scope>NUCLEOTIDE SEQUENCE [LARGE SCALE GENOMIC DNA]</scope>
    <source>
        <strain evidence="1 2">HBP1</strain>
        <plasmid evidence="2">ppnihbp1_2</plasmid>
    </source>
</reference>
<gene>
    <name evidence="1" type="ORF">G5B91_33025</name>
</gene>
<dbReference type="AlphaFoldDB" id="A0A6G6J771"/>
<dbReference type="Proteomes" id="UP000501063">
    <property type="component" value="Plasmid pPniHBP1_2"/>
</dbReference>
<accession>A0A6G6J771</accession>
<keyword evidence="1" id="KW-0614">Plasmid</keyword>
<dbReference type="RefSeq" id="WP_024766582.1">
    <property type="nucleotide sequence ID" value="NZ_CP049141.1"/>
</dbReference>